<reference evidence="5 6" key="1">
    <citation type="submission" date="2016-07" db="EMBL/GenBank/DDBJ databases">
        <title>Complete genome sequence of the Lentzea guizhouensis DHS C013.</title>
        <authorList>
            <person name="Cao C."/>
        </authorList>
    </citation>
    <scope>NUCLEOTIDE SEQUENCE [LARGE SCALE GENOMIC DNA]</scope>
    <source>
        <strain evidence="5 6">DHS C013</strain>
    </source>
</reference>
<protein>
    <recommendedName>
        <fullName evidence="4">HTH tetR-type domain-containing protein</fullName>
    </recommendedName>
</protein>
<evidence type="ECO:0000256" key="2">
    <source>
        <dbReference type="PROSITE-ProRule" id="PRU00335"/>
    </source>
</evidence>
<evidence type="ECO:0000313" key="5">
    <source>
        <dbReference type="EMBL" id="ANZ35177.1"/>
    </source>
</evidence>
<sequence length="183" mass="20130">MTRSTVRRDLITDAAIELVATSGMRGLTHRAVDRRAGLPEGSTSAYFRTRKALVEGLVERLAVQEQEEIVLDPDDLAGGIARTVDSWLVERNRTLARYAAMLEATHHPELRTILVHSPRERATELARALGHEDPETAGGHIMAFIEGLLFYRLVGGGSTSGPKPGTEESVRDLRRAVEKALRP</sequence>
<dbReference type="OrthoDB" id="7506349at2"/>
<feature type="region of interest" description="Disordered" evidence="3">
    <location>
        <begin position="159"/>
        <end position="183"/>
    </location>
</feature>
<proteinExistence type="predicted"/>
<evidence type="ECO:0000256" key="3">
    <source>
        <dbReference type="SAM" id="MobiDB-lite"/>
    </source>
</evidence>
<dbReference type="KEGG" id="led:BBK82_02930"/>
<organism evidence="5 6">
    <name type="scientific">Lentzea guizhouensis</name>
    <dbReference type="NCBI Taxonomy" id="1586287"/>
    <lineage>
        <taxon>Bacteria</taxon>
        <taxon>Bacillati</taxon>
        <taxon>Actinomycetota</taxon>
        <taxon>Actinomycetes</taxon>
        <taxon>Pseudonocardiales</taxon>
        <taxon>Pseudonocardiaceae</taxon>
        <taxon>Lentzea</taxon>
    </lineage>
</organism>
<dbReference type="InterPro" id="IPR041583">
    <property type="entry name" value="TetR_C_31"/>
</dbReference>
<dbReference type="Pfam" id="PF00440">
    <property type="entry name" value="TetR_N"/>
    <property type="match status" value="1"/>
</dbReference>
<dbReference type="Pfam" id="PF17940">
    <property type="entry name" value="TetR_C_31"/>
    <property type="match status" value="1"/>
</dbReference>
<dbReference type="InterPro" id="IPR009057">
    <property type="entry name" value="Homeodomain-like_sf"/>
</dbReference>
<feature type="domain" description="HTH tetR-type" evidence="4">
    <location>
        <begin position="5"/>
        <end position="65"/>
    </location>
</feature>
<accession>A0A1B2HBS3</accession>
<evidence type="ECO:0000256" key="1">
    <source>
        <dbReference type="ARBA" id="ARBA00023125"/>
    </source>
</evidence>
<name>A0A1B2HBS3_9PSEU</name>
<dbReference type="PROSITE" id="PS50977">
    <property type="entry name" value="HTH_TETR_2"/>
    <property type="match status" value="1"/>
</dbReference>
<dbReference type="SUPFAM" id="SSF46689">
    <property type="entry name" value="Homeodomain-like"/>
    <property type="match status" value="1"/>
</dbReference>
<dbReference type="Gene3D" id="1.10.357.10">
    <property type="entry name" value="Tetracycline Repressor, domain 2"/>
    <property type="match status" value="1"/>
</dbReference>
<dbReference type="Proteomes" id="UP000093053">
    <property type="component" value="Chromosome"/>
</dbReference>
<dbReference type="RefSeq" id="WP_065913593.1">
    <property type="nucleotide sequence ID" value="NZ_CP016793.1"/>
</dbReference>
<evidence type="ECO:0000259" key="4">
    <source>
        <dbReference type="PROSITE" id="PS50977"/>
    </source>
</evidence>
<feature type="DNA-binding region" description="H-T-H motif" evidence="2">
    <location>
        <begin position="28"/>
        <end position="47"/>
    </location>
</feature>
<dbReference type="InterPro" id="IPR001647">
    <property type="entry name" value="HTH_TetR"/>
</dbReference>
<feature type="compositionally biased region" description="Basic and acidic residues" evidence="3">
    <location>
        <begin position="165"/>
        <end position="183"/>
    </location>
</feature>
<dbReference type="AlphaFoldDB" id="A0A1B2HBS3"/>
<keyword evidence="6" id="KW-1185">Reference proteome</keyword>
<dbReference type="STRING" id="1586287.BBK82_02930"/>
<keyword evidence="1 2" id="KW-0238">DNA-binding</keyword>
<evidence type="ECO:0000313" key="6">
    <source>
        <dbReference type="Proteomes" id="UP000093053"/>
    </source>
</evidence>
<dbReference type="GO" id="GO:0003677">
    <property type="term" value="F:DNA binding"/>
    <property type="evidence" value="ECO:0007669"/>
    <property type="project" value="UniProtKB-UniRule"/>
</dbReference>
<dbReference type="EMBL" id="CP016793">
    <property type="protein sequence ID" value="ANZ35177.1"/>
    <property type="molecule type" value="Genomic_DNA"/>
</dbReference>
<gene>
    <name evidence="5" type="ORF">BBK82_02930</name>
</gene>